<dbReference type="PANTHER" id="PTHR39965:SF1">
    <property type="entry name" value="CRISPR SYSTEM CMR SUBUNIT CMR6"/>
    <property type="match status" value="1"/>
</dbReference>
<evidence type="ECO:0000259" key="3">
    <source>
        <dbReference type="Pfam" id="PF03787"/>
    </source>
</evidence>
<proteinExistence type="predicted"/>
<accession>A0A6S6TJ92</accession>
<dbReference type="InterPro" id="IPR005537">
    <property type="entry name" value="RAMP_III_fam"/>
</dbReference>
<feature type="region of interest" description="Disordered" evidence="2">
    <location>
        <begin position="246"/>
        <end position="268"/>
    </location>
</feature>
<organism evidence="4">
    <name type="scientific">uncultured Sulfurovum sp</name>
    <dbReference type="NCBI Taxonomy" id="269237"/>
    <lineage>
        <taxon>Bacteria</taxon>
        <taxon>Pseudomonadati</taxon>
        <taxon>Campylobacterota</taxon>
        <taxon>Epsilonproteobacteria</taxon>
        <taxon>Campylobacterales</taxon>
        <taxon>Sulfurovaceae</taxon>
        <taxon>Sulfurovum</taxon>
        <taxon>environmental samples</taxon>
    </lineage>
</organism>
<reference evidence="4" key="1">
    <citation type="submission" date="2020-01" db="EMBL/GenBank/DDBJ databases">
        <authorList>
            <person name="Meier V. D."/>
            <person name="Meier V D."/>
        </authorList>
    </citation>
    <scope>NUCLEOTIDE SEQUENCE</scope>
    <source>
        <strain evidence="4">HLG_WM_MAG_04</strain>
    </source>
</reference>
<name>A0A6S6TJ92_9BACT</name>
<evidence type="ECO:0000256" key="2">
    <source>
        <dbReference type="SAM" id="MobiDB-lite"/>
    </source>
</evidence>
<dbReference type="GO" id="GO:0051607">
    <property type="term" value="P:defense response to virus"/>
    <property type="evidence" value="ECO:0007669"/>
    <property type="project" value="UniProtKB-KW"/>
</dbReference>
<protein>
    <submittedName>
        <fullName evidence="4">CRISPR-associated RAMP Cmr6</fullName>
    </submittedName>
</protein>
<dbReference type="PANTHER" id="PTHR39965">
    <property type="entry name" value="CRISPR SYSTEM CMR SUBUNIT CMR6"/>
    <property type="match status" value="1"/>
</dbReference>
<gene>
    <name evidence="4" type="ORF">HELGO_WM6856</name>
</gene>
<dbReference type="InterPro" id="IPR010172">
    <property type="entry name" value="CRISPR-assoc_prot_TM1791"/>
</dbReference>
<dbReference type="Pfam" id="PF03787">
    <property type="entry name" value="RAMPs"/>
    <property type="match status" value="1"/>
</dbReference>
<dbReference type="AlphaFoldDB" id="A0A6S6TJ92"/>
<evidence type="ECO:0000256" key="1">
    <source>
        <dbReference type="ARBA" id="ARBA00023118"/>
    </source>
</evidence>
<feature type="domain" description="CRISPR type III-associated protein" evidence="3">
    <location>
        <begin position="35"/>
        <end position="236"/>
    </location>
</feature>
<keyword evidence="1" id="KW-0051">Antiviral defense</keyword>
<evidence type="ECO:0000313" key="4">
    <source>
        <dbReference type="EMBL" id="CAA6815642.1"/>
    </source>
</evidence>
<dbReference type="NCBIfam" id="TIGR01898">
    <property type="entry name" value="cas_TM1791_cmr6"/>
    <property type="match status" value="1"/>
</dbReference>
<dbReference type="EMBL" id="CACVAX010000043">
    <property type="protein sequence ID" value="CAA6815642.1"/>
    <property type="molecule type" value="Genomic_DNA"/>
</dbReference>
<sequence length="336" mass="38848">MYKLGDCDEQIAHTVAEVLKISAVDESMNAKESFKLQTLYPGLLIGSGYSHGLSNNEDVKIGFYFDHTTGLPLIQGSSVKGMLRSCFGLEFGNQKDKYKEEKHEYIRDLMNQPDLDVEAFAKDIFEGVDSDSQEHEKSKMKSIYNRDIFYEARVVGIENNKSLLSKDYITPHKDKPCEEPTPLKFIKVSPEVTFEFSFDLKDSQFATAQEKEALFITLLEEFGIGAKTNVGYGQLEFLLTEEEKREKEKEAEKREKENRAKRKEEEKKKENMGLSEFEILIKELESFKKKDNNMVKKIKEYEGIIEDIEKVRKIVESKDGESKFHNRIMKHLDTLT</sequence>